<protein>
    <submittedName>
        <fullName evidence="2">Uncharacterized protein</fullName>
    </submittedName>
</protein>
<dbReference type="EMBL" id="JARJCN010000046">
    <property type="protein sequence ID" value="KAJ7082202.1"/>
    <property type="molecule type" value="Genomic_DNA"/>
</dbReference>
<keyword evidence="3" id="KW-1185">Reference proteome</keyword>
<reference evidence="2" key="1">
    <citation type="submission" date="2023-03" db="EMBL/GenBank/DDBJ databases">
        <title>Massive genome expansion in bonnet fungi (Mycena s.s.) driven by repeated elements and novel gene families across ecological guilds.</title>
        <authorList>
            <consortium name="Lawrence Berkeley National Laboratory"/>
            <person name="Harder C.B."/>
            <person name="Miyauchi S."/>
            <person name="Viragh M."/>
            <person name="Kuo A."/>
            <person name="Thoen E."/>
            <person name="Andreopoulos B."/>
            <person name="Lu D."/>
            <person name="Skrede I."/>
            <person name="Drula E."/>
            <person name="Henrissat B."/>
            <person name="Morin E."/>
            <person name="Kohler A."/>
            <person name="Barry K."/>
            <person name="LaButti K."/>
            <person name="Morin E."/>
            <person name="Salamov A."/>
            <person name="Lipzen A."/>
            <person name="Mereny Z."/>
            <person name="Hegedus B."/>
            <person name="Baldrian P."/>
            <person name="Stursova M."/>
            <person name="Weitz H."/>
            <person name="Taylor A."/>
            <person name="Grigoriev I.V."/>
            <person name="Nagy L.G."/>
            <person name="Martin F."/>
            <person name="Kauserud H."/>
        </authorList>
    </citation>
    <scope>NUCLEOTIDE SEQUENCE</scope>
    <source>
        <strain evidence="2">CBHHK173m</strain>
    </source>
</reference>
<dbReference type="Proteomes" id="UP001222325">
    <property type="component" value="Unassembled WGS sequence"/>
</dbReference>
<name>A0AAD6U0T9_9AGAR</name>
<sequence>MLMFTGTGCAAAGQSRRYTDNDAQLGARLRAGVGAGGARVGIPRPRRTRAQRCRSTRHQPSTITSTTPKGTPTLTYAPPRMELDTTPLHQPVPPAVRSFSPAPSLLRLPSRQQRLFLPLMDGKDFWKVVVACGPGRQSCPGGRGCIQHHPIR</sequence>
<proteinExistence type="predicted"/>
<feature type="region of interest" description="Disordered" evidence="1">
    <location>
        <begin position="34"/>
        <end position="78"/>
    </location>
</feature>
<dbReference type="AlphaFoldDB" id="A0AAD6U0T9"/>
<feature type="compositionally biased region" description="Basic residues" evidence="1">
    <location>
        <begin position="44"/>
        <end position="57"/>
    </location>
</feature>
<accession>A0AAD6U0T9</accession>
<comment type="caution">
    <text evidence="2">The sequence shown here is derived from an EMBL/GenBank/DDBJ whole genome shotgun (WGS) entry which is preliminary data.</text>
</comment>
<gene>
    <name evidence="2" type="ORF">B0H15DRAFT_442110</name>
</gene>
<evidence type="ECO:0000313" key="3">
    <source>
        <dbReference type="Proteomes" id="UP001222325"/>
    </source>
</evidence>
<organism evidence="2 3">
    <name type="scientific">Mycena belliarum</name>
    <dbReference type="NCBI Taxonomy" id="1033014"/>
    <lineage>
        <taxon>Eukaryota</taxon>
        <taxon>Fungi</taxon>
        <taxon>Dikarya</taxon>
        <taxon>Basidiomycota</taxon>
        <taxon>Agaricomycotina</taxon>
        <taxon>Agaricomycetes</taxon>
        <taxon>Agaricomycetidae</taxon>
        <taxon>Agaricales</taxon>
        <taxon>Marasmiineae</taxon>
        <taxon>Mycenaceae</taxon>
        <taxon>Mycena</taxon>
    </lineage>
</organism>
<feature type="compositionally biased region" description="Low complexity" evidence="1">
    <location>
        <begin position="60"/>
        <end position="75"/>
    </location>
</feature>
<evidence type="ECO:0000313" key="2">
    <source>
        <dbReference type="EMBL" id="KAJ7082202.1"/>
    </source>
</evidence>
<evidence type="ECO:0000256" key="1">
    <source>
        <dbReference type="SAM" id="MobiDB-lite"/>
    </source>
</evidence>